<feature type="repeat" description="ANK" evidence="3">
    <location>
        <begin position="336"/>
        <end position="368"/>
    </location>
</feature>
<gene>
    <name evidence="5" type="ORF">ONE63_011017</name>
</gene>
<reference evidence="5" key="1">
    <citation type="submission" date="2022-12" db="EMBL/GenBank/DDBJ databases">
        <title>Chromosome-level genome assembly of the bean flower thrips Megalurothrips usitatus.</title>
        <authorList>
            <person name="Ma L."/>
            <person name="Liu Q."/>
            <person name="Li H."/>
            <person name="Cai W."/>
        </authorList>
    </citation>
    <scope>NUCLEOTIDE SEQUENCE</scope>
    <source>
        <strain evidence="5">Cailab_2022a</strain>
    </source>
</reference>
<evidence type="ECO:0000256" key="4">
    <source>
        <dbReference type="SAM" id="MobiDB-lite"/>
    </source>
</evidence>
<dbReference type="Pfam" id="PF12796">
    <property type="entry name" value="Ank_2"/>
    <property type="match status" value="3"/>
</dbReference>
<evidence type="ECO:0000256" key="3">
    <source>
        <dbReference type="PROSITE-ProRule" id="PRU00023"/>
    </source>
</evidence>
<dbReference type="SMART" id="SM00248">
    <property type="entry name" value="ANK"/>
    <property type="match status" value="9"/>
</dbReference>
<keyword evidence="1" id="KW-0677">Repeat</keyword>
<evidence type="ECO:0000313" key="5">
    <source>
        <dbReference type="EMBL" id="KAJ1524525.1"/>
    </source>
</evidence>
<dbReference type="GO" id="GO:0045944">
    <property type="term" value="P:positive regulation of transcription by RNA polymerase II"/>
    <property type="evidence" value="ECO:0007669"/>
    <property type="project" value="TreeGrafter"/>
</dbReference>
<dbReference type="PANTHER" id="PTHR24193:SF121">
    <property type="entry name" value="ADA2A-CONTAINING COMPLEX COMPONENT 3, ISOFORM D"/>
    <property type="match status" value="1"/>
</dbReference>
<comment type="caution">
    <text evidence="5">The sequence shown here is derived from an EMBL/GenBank/DDBJ whole genome shotgun (WGS) entry which is preliminary data.</text>
</comment>
<feature type="region of interest" description="Disordered" evidence="4">
    <location>
        <begin position="137"/>
        <end position="156"/>
    </location>
</feature>
<proteinExistence type="predicted"/>
<dbReference type="GO" id="GO:0000976">
    <property type="term" value="F:transcription cis-regulatory region binding"/>
    <property type="evidence" value="ECO:0007669"/>
    <property type="project" value="TreeGrafter"/>
</dbReference>
<evidence type="ECO:0000313" key="6">
    <source>
        <dbReference type="Proteomes" id="UP001075354"/>
    </source>
</evidence>
<dbReference type="PANTHER" id="PTHR24193">
    <property type="entry name" value="ANKYRIN REPEAT PROTEIN"/>
    <property type="match status" value="1"/>
</dbReference>
<protein>
    <submittedName>
        <fullName evidence="5">Uncharacterized protein</fullName>
    </submittedName>
</protein>
<dbReference type="Gene3D" id="1.25.40.20">
    <property type="entry name" value="Ankyrin repeat-containing domain"/>
    <property type="match status" value="3"/>
</dbReference>
<feature type="repeat" description="ANK" evidence="3">
    <location>
        <begin position="468"/>
        <end position="500"/>
    </location>
</feature>
<accession>A0AAV7XIA1</accession>
<evidence type="ECO:0000256" key="1">
    <source>
        <dbReference type="ARBA" id="ARBA00022737"/>
    </source>
</evidence>
<dbReference type="PRINTS" id="PR01415">
    <property type="entry name" value="ANKYRIN"/>
</dbReference>
<dbReference type="PROSITE" id="PS50088">
    <property type="entry name" value="ANK_REPEAT"/>
    <property type="match status" value="7"/>
</dbReference>
<dbReference type="InterPro" id="IPR050663">
    <property type="entry name" value="Ankyrin-SOCS_Box"/>
</dbReference>
<feature type="repeat" description="ANK" evidence="3">
    <location>
        <begin position="435"/>
        <end position="467"/>
    </location>
</feature>
<evidence type="ECO:0000256" key="2">
    <source>
        <dbReference type="ARBA" id="ARBA00023043"/>
    </source>
</evidence>
<dbReference type="InterPro" id="IPR036770">
    <property type="entry name" value="Ankyrin_rpt-contain_sf"/>
</dbReference>
<sequence length="723" mass="80264">MSNTPYKSDCSGFRDVRNIQRVPARSLSYEEQLFVAIEQRDARKVKHLLVKGVNVNAAHPTGRTPLGFAAHVGNVEILKMLLEPLEKYTSNDCLKYSGKKHGKTVIESEAGGTASYKEKRSTGVPTDGRMKQCNTTYGTQGSKHFSKSSLRKDGVNGEDETLQEASAKFQFTETCSEETNELIKIDSSENIQHDMDQDICLQLSSRDLQHQTCSFSVSVDNGEIDGDKVETNQGYFIVVHNEYSPEEKKIGNESDKFSCDDNFTEAVTPDGMDNLEWENELQLEVCHSPEDDTEISDSWVDLYRWYADYLAESCGIDRSLQQGTSLHIDVNQLDMYRRSAMHYAAETGNMEVLRVLFSAGGSVDIGDSDDVTPLHLAAARDYPEAVALLISCGAKVNRKSIDGTGPLHMAAARGFIETARILLEHGACVNALDRNDRTPLHLAVIRGLQEMVKLLTSHGAKVNVEDILGYTPLCQAVWQQEKEIVKLLIAAGAKLTHSDRLLHCSILHRCPAIAELLISAGSIVNLRDDSGDTPLLLAARSGQSDMVKVLLQNGAMASYPNGLTGSTPLHEAVECLRPAQFAEFKEILLTLLSYSGSTGLLNYGGDVNILQKHTPIVSEEYLLKRPNRWVIAHLMVFAGLKLWDCTEGIKYGVKYPEESPASWISSMKFNPLSLCALSRLKYRKHHGENLYHAINRSGLPKKLIKYVMMEDIVNVDNYLNVNK</sequence>
<dbReference type="Proteomes" id="UP001075354">
    <property type="component" value="Chromosome 9"/>
</dbReference>
<feature type="repeat" description="ANK" evidence="3">
    <location>
        <begin position="402"/>
        <end position="434"/>
    </location>
</feature>
<dbReference type="Pfam" id="PF00023">
    <property type="entry name" value="Ank"/>
    <property type="match status" value="2"/>
</dbReference>
<dbReference type="SUPFAM" id="SSF48403">
    <property type="entry name" value="Ankyrin repeat"/>
    <property type="match status" value="2"/>
</dbReference>
<dbReference type="AlphaFoldDB" id="A0AAV7XIA1"/>
<feature type="repeat" description="ANK" evidence="3">
    <location>
        <begin position="61"/>
        <end position="83"/>
    </location>
</feature>
<dbReference type="EMBL" id="JAPTSV010000009">
    <property type="protein sequence ID" value="KAJ1524525.1"/>
    <property type="molecule type" value="Genomic_DNA"/>
</dbReference>
<feature type="repeat" description="ANK" evidence="3">
    <location>
        <begin position="369"/>
        <end position="401"/>
    </location>
</feature>
<dbReference type="PROSITE" id="PS50297">
    <property type="entry name" value="ANK_REP_REGION"/>
    <property type="match status" value="7"/>
</dbReference>
<dbReference type="InterPro" id="IPR002110">
    <property type="entry name" value="Ankyrin_rpt"/>
</dbReference>
<organism evidence="5 6">
    <name type="scientific">Megalurothrips usitatus</name>
    <name type="common">bean blossom thrips</name>
    <dbReference type="NCBI Taxonomy" id="439358"/>
    <lineage>
        <taxon>Eukaryota</taxon>
        <taxon>Metazoa</taxon>
        <taxon>Ecdysozoa</taxon>
        <taxon>Arthropoda</taxon>
        <taxon>Hexapoda</taxon>
        <taxon>Insecta</taxon>
        <taxon>Pterygota</taxon>
        <taxon>Neoptera</taxon>
        <taxon>Paraneoptera</taxon>
        <taxon>Thysanoptera</taxon>
        <taxon>Terebrantia</taxon>
        <taxon>Thripoidea</taxon>
        <taxon>Thripidae</taxon>
        <taxon>Megalurothrips</taxon>
    </lineage>
</organism>
<keyword evidence="2 3" id="KW-0040">ANK repeat</keyword>
<dbReference type="GO" id="GO:0005634">
    <property type="term" value="C:nucleus"/>
    <property type="evidence" value="ECO:0007669"/>
    <property type="project" value="TreeGrafter"/>
</dbReference>
<keyword evidence="6" id="KW-1185">Reference proteome</keyword>
<name>A0AAV7XIA1_9NEOP</name>
<feature type="repeat" description="ANK" evidence="3">
    <location>
        <begin position="530"/>
        <end position="562"/>
    </location>
</feature>